<dbReference type="EC" id="3.1.3.18" evidence="4"/>
<dbReference type="SFLD" id="SFLDS00003">
    <property type="entry name" value="Haloacid_Dehalogenase"/>
    <property type="match status" value="1"/>
</dbReference>
<dbReference type="GO" id="GO:0008967">
    <property type="term" value="F:phosphoglycolate phosphatase activity"/>
    <property type="evidence" value="ECO:0007669"/>
    <property type="project" value="UniProtKB-EC"/>
</dbReference>
<dbReference type="EMBL" id="JACJIQ010000017">
    <property type="protein sequence ID" value="MBA9079002.1"/>
    <property type="molecule type" value="Genomic_DNA"/>
</dbReference>
<dbReference type="InterPro" id="IPR023214">
    <property type="entry name" value="HAD_sf"/>
</dbReference>
<dbReference type="PANTHER" id="PTHR43434">
    <property type="entry name" value="PHOSPHOGLYCOLATE PHOSPHATASE"/>
    <property type="match status" value="1"/>
</dbReference>
<evidence type="ECO:0000313" key="5">
    <source>
        <dbReference type="EMBL" id="MBA9079002.1"/>
    </source>
</evidence>
<dbReference type="RefSeq" id="WP_066837634.1">
    <property type="nucleotide sequence ID" value="NZ_JACJIQ010000017.1"/>
</dbReference>
<evidence type="ECO:0000313" key="6">
    <source>
        <dbReference type="Proteomes" id="UP000563094"/>
    </source>
</evidence>
<evidence type="ECO:0000256" key="2">
    <source>
        <dbReference type="ARBA" id="ARBA00004818"/>
    </source>
</evidence>
<comment type="pathway">
    <text evidence="2">Organic acid metabolism; glycolate biosynthesis; glycolate from 2-phosphoglycolate: step 1/1.</text>
</comment>
<dbReference type="InterPro" id="IPR023198">
    <property type="entry name" value="PGP-like_dom2"/>
</dbReference>
<evidence type="ECO:0000256" key="1">
    <source>
        <dbReference type="ARBA" id="ARBA00000830"/>
    </source>
</evidence>
<dbReference type="PANTHER" id="PTHR43434:SF1">
    <property type="entry name" value="PHOSPHOGLYCOLATE PHOSPHATASE"/>
    <property type="match status" value="1"/>
</dbReference>
<comment type="catalytic activity">
    <reaction evidence="1">
        <text>2-phosphoglycolate + H2O = glycolate + phosphate</text>
        <dbReference type="Rhea" id="RHEA:14369"/>
        <dbReference type="ChEBI" id="CHEBI:15377"/>
        <dbReference type="ChEBI" id="CHEBI:29805"/>
        <dbReference type="ChEBI" id="CHEBI:43474"/>
        <dbReference type="ChEBI" id="CHEBI:58033"/>
        <dbReference type="EC" id="3.1.3.18"/>
    </reaction>
</comment>
<protein>
    <recommendedName>
        <fullName evidence="4">phosphoglycolate phosphatase</fullName>
        <ecNumber evidence="4">3.1.3.18</ecNumber>
    </recommendedName>
</protein>
<comment type="similarity">
    <text evidence="3">Belongs to the HAD-like hydrolase superfamily. CbbY/CbbZ/Gph/YieH family.</text>
</comment>
<keyword evidence="6" id="KW-1185">Reference proteome</keyword>
<proteinExistence type="inferred from homology"/>
<dbReference type="InterPro" id="IPR050155">
    <property type="entry name" value="HAD-like_hydrolase_sf"/>
</dbReference>
<reference evidence="5 6" key="1">
    <citation type="submission" date="2020-08" db="EMBL/GenBank/DDBJ databases">
        <title>Genomic Encyclopedia of Type Strains, Phase IV (KMG-IV): sequencing the most valuable type-strain genomes for metagenomic binning, comparative biology and taxonomic classification.</title>
        <authorList>
            <person name="Goeker M."/>
        </authorList>
    </citation>
    <scope>NUCLEOTIDE SEQUENCE [LARGE SCALE GENOMIC DNA]</scope>
    <source>
        <strain evidence="5 6">DSM 29854</strain>
    </source>
</reference>
<accession>A0A839GJG3</accession>
<dbReference type="SUPFAM" id="SSF56784">
    <property type="entry name" value="HAD-like"/>
    <property type="match status" value="1"/>
</dbReference>
<dbReference type="Gene3D" id="3.40.50.1000">
    <property type="entry name" value="HAD superfamily/HAD-like"/>
    <property type="match status" value="1"/>
</dbReference>
<keyword evidence="5" id="KW-0378">Hydrolase</keyword>
<comment type="caution">
    <text evidence="5">The sequence shown here is derived from an EMBL/GenBank/DDBJ whole genome shotgun (WGS) entry which is preliminary data.</text>
</comment>
<dbReference type="AlphaFoldDB" id="A0A839GJG3"/>
<organism evidence="5 6">
    <name type="scientific">Rufibacter quisquiliarum</name>
    <dbReference type="NCBI Taxonomy" id="1549639"/>
    <lineage>
        <taxon>Bacteria</taxon>
        <taxon>Pseudomonadati</taxon>
        <taxon>Bacteroidota</taxon>
        <taxon>Cytophagia</taxon>
        <taxon>Cytophagales</taxon>
        <taxon>Hymenobacteraceae</taxon>
        <taxon>Rufibacter</taxon>
    </lineage>
</organism>
<dbReference type="InterPro" id="IPR036412">
    <property type="entry name" value="HAD-like_sf"/>
</dbReference>
<dbReference type="Pfam" id="PF13419">
    <property type="entry name" value="HAD_2"/>
    <property type="match status" value="1"/>
</dbReference>
<evidence type="ECO:0000256" key="3">
    <source>
        <dbReference type="ARBA" id="ARBA00006171"/>
    </source>
</evidence>
<evidence type="ECO:0000256" key="4">
    <source>
        <dbReference type="ARBA" id="ARBA00013078"/>
    </source>
</evidence>
<name>A0A839GJG3_9BACT</name>
<sequence>MLPYQVLIFDFDGTLCATQDSILYTFQKTFEHQGVTPPGEQQVKEGISTGANLWEMLPLLHPPLREEEKHAELAEWVHLYRTIYDTDGGRLTTLFDGAEPLLKNLKELGLACAVISNKGQQAIEDALLKFNLRPYFDLVIGDNPALPLKKKPHPMAFHQVIQPHYPQAKNNQFLMVGDTHADLEFANNAGIASCWATFGYGNTALCHKANPTFAIDRLPQLLPLLNPDG</sequence>
<dbReference type="Proteomes" id="UP000563094">
    <property type="component" value="Unassembled WGS sequence"/>
</dbReference>
<dbReference type="Gene3D" id="1.10.150.240">
    <property type="entry name" value="Putative phosphatase, domain 2"/>
    <property type="match status" value="1"/>
</dbReference>
<dbReference type="GO" id="GO:0006281">
    <property type="term" value="P:DNA repair"/>
    <property type="evidence" value="ECO:0007669"/>
    <property type="project" value="TreeGrafter"/>
</dbReference>
<dbReference type="SFLD" id="SFLDG01129">
    <property type="entry name" value="C1.5:_HAD__Beta-PGM__Phosphata"/>
    <property type="match status" value="1"/>
</dbReference>
<gene>
    <name evidence="5" type="ORF">FHS90_003736</name>
</gene>
<dbReference type="InterPro" id="IPR041492">
    <property type="entry name" value="HAD_2"/>
</dbReference>